<accession>A0A6J4M7B5</accession>
<sequence>AAGPEGTDRKEPVRRAQDRARNAQEVPGRGRAPRRRGAGAGGKRGAADDPQLWPGRRKGLLQEPVAGGGPPGAPVPHPRGPRHGTGL</sequence>
<evidence type="ECO:0000256" key="1">
    <source>
        <dbReference type="SAM" id="MobiDB-lite"/>
    </source>
</evidence>
<feature type="compositionally biased region" description="Basic and acidic residues" evidence="1">
    <location>
        <begin position="1"/>
        <end position="22"/>
    </location>
</feature>
<dbReference type="AlphaFoldDB" id="A0A6J4M7B5"/>
<feature type="non-terminal residue" evidence="2">
    <location>
        <position position="87"/>
    </location>
</feature>
<evidence type="ECO:0000313" key="2">
    <source>
        <dbReference type="EMBL" id="CAA9351358.1"/>
    </source>
</evidence>
<reference evidence="2" key="1">
    <citation type="submission" date="2020-02" db="EMBL/GenBank/DDBJ databases">
        <authorList>
            <person name="Meier V. D."/>
        </authorList>
    </citation>
    <scope>NUCLEOTIDE SEQUENCE</scope>
    <source>
        <strain evidence="2">AVDCRST_MAG89</strain>
    </source>
</reference>
<feature type="region of interest" description="Disordered" evidence="1">
    <location>
        <begin position="1"/>
        <end position="87"/>
    </location>
</feature>
<proteinExistence type="predicted"/>
<feature type="non-terminal residue" evidence="2">
    <location>
        <position position="1"/>
    </location>
</feature>
<name>A0A6J4M7B5_9BACT</name>
<dbReference type="EMBL" id="CADCTV010000655">
    <property type="protein sequence ID" value="CAA9351358.1"/>
    <property type="molecule type" value="Genomic_DNA"/>
</dbReference>
<gene>
    <name evidence="2" type="ORF">AVDCRST_MAG89-3143</name>
</gene>
<organism evidence="2">
    <name type="scientific">uncultured Gemmatimonadota bacterium</name>
    <dbReference type="NCBI Taxonomy" id="203437"/>
    <lineage>
        <taxon>Bacteria</taxon>
        <taxon>Pseudomonadati</taxon>
        <taxon>Gemmatimonadota</taxon>
        <taxon>environmental samples</taxon>
    </lineage>
</organism>
<protein>
    <submittedName>
        <fullName evidence="2">Uncharacterized protein</fullName>
    </submittedName>
</protein>